<evidence type="ECO:0000256" key="3">
    <source>
        <dbReference type="ARBA" id="ARBA00015325"/>
    </source>
</evidence>
<evidence type="ECO:0000256" key="12">
    <source>
        <dbReference type="RuleBase" id="RU003945"/>
    </source>
</evidence>
<evidence type="ECO:0000313" key="17">
    <source>
        <dbReference type="Proteomes" id="UP000019222"/>
    </source>
</evidence>
<evidence type="ECO:0000313" key="16">
    <source>
        <dbReference type="EMBL" id="AHI23866.1"/>
    </source>
</evidence>
<dbReference type="InterPro" id="IPR001708">
    <property type="entry name" value="YidC/ALB3/OXA1/COX18"/>
</dbReference>
<dbReference type="eggNOG" id="COG0706">
    <property type="taxonomic scope" value="Bacteria"/>
</dbReference>
<feature type="domain" description="Membrane insertase YidC/Oxa/ALB C-terminal" evidence="15">
    <location>
        <begin position="32"/>
        <end position="270"/>
    </location>
</feature>
<sequence>MLELFMYPVSAVMKAWHILLTSGLGINDSTAWALSLFGLVVTVRAIIAPFSWMQLKAGRITVLMRPKLRKLEKEYEKNPNADTLEHYQQRQKEIREEYGYNMSAGCVPALIQIPTFLGLYQVLLRMARPAEGLDSQVHAPIGMLSGGDVTSFLQSRIADIPLPAYSKLGDAELAHLGTTAQAVHDFTLPFVLAACVFTFLNMVMSVIRNGYSLDRDSKLAIRLNRFLLAMILLAPWAIYNGGVNGPIPVAIVLYWVANNLWTLIQNAILYTGIRLKYPYDEDYLEFQRERKAAIKQAKVESKQEDKLLKQLKRKARRDEAAKEEYEELLAKRKQAQEDAKALRKQKSTAMRELSARRREEKAKEKAGEDPQPSQDEEEA</sequence>
<evidence type="ECO:0000256" key="9">
    <source>
        <dbReference type="ARBA" id="ARBA00031538"/>
    </source>
</evidence>
<dbReference type="PANTHER" id="PTHR12428">
    <property type="entry name" value="OXA1"/>
    <property type="match status" value="1"/>
</dbReference>
<proteinExistence type="inferred from homology"/>
<feature type="transmembrane region" description="Helical" evidence="14">
    <location>
        <begin position="219"/>
        <end position="239"/>
    </location>
</feature>
<dbReference type="GO" id="GO:0032977">
    <property type="term" value="F:membrane insertase activity"/>
    <property type="evidence" value="ECO:0007669"/>
    <property type="project" value="InterPro"/>
</dbReference>
<comment type="subunit">
    <text evidence="8">Interacts with the Sec translocase complex via SecD. Specifically interacts with transmembrane segments of nascent integral membrane proteins during membrane integration.</text>
</comment>
<evidence type="ECO:0000256" key="7">
    <source>
        <dbReference type="ARBA" id="ARBA00025034"/>
    </source>
</evidence>
<comment type="subcellular location">
    <subcellularLocation>
        <location evidence="1 12">Membrane</location>
        <topology evidence="1 12">Multi-pass membrane protein</topology>
    </subcellularLocation>
</comment>
<dbReference type="PANTHER" id="PTHR12428:SF65">
    <property type="entry name" value="CYTOCHROME C OXIDASE ASSEMBLY PROTEIN COX18, MITOCHONDRIAL"/>
    <property type="match status" value="1"/>
</dbReference>
<feature type="transmembrane region" description="Helical" evidence="14">
    <location>
        <begin position="245"/>
        <end position="264"/>
    </location>
</feature>
<evidence type="ECO:0000256" key="4">
    <source>
        <dbReference type="ARBA" id="ARBA00022692"/>
    </source>
</evidence>
<dbReference type="STRING" id="1224164.B843_12450"/>
<evidence type="ECO:0000256" key="13">
    <source>
        <dbReference type="SAM" id="MobiDB-lite"/>
    </source>
</evidence>
<dbReference type="InterPro" id="IPR028055">
    <property type="entry name" value="YidC/Oxa/ALB_C"/>
</dbReference>
<feature type="region of interest" description="Disordered" evidence="13">
    <location>
        <begin position="336"/>
        <end position="379"/>
    </location>
</feature>
<gene>
    <name evidence="16" type="ORF">B843_12450</name>
</gene>
<dbReference type="Proteomes" id="UP000019222">
    <property type="component" value="Chromosome"/>
</dbReference>
<evidence type="ECO:0000256" key="2">
    <source>
        <dbReference type="ARBA" id="ARBA00010527"/>
    </source>
</evidence>
<comment type="function">
    <text evidence="7">Required for the insertion and/or proper folding and/or complex formation of integral membrane proteins into the membrane. Involved in integration of membrane proteins that insert both dependently and independently of the Sec translocase complex, as well as at least some lipoproteins. Aids folding of multispanning membrane proteins.</text>
</comment>
<evidence type="ECO:0000259" key="15">
    <source>
        <dbReference type="Pfam" id="PF02096"/>
    </source>
</evidence>
<dbReference type="KEGG" id="cvt:B843_12450"/>
<dbReference type="AlphaFoldDB" id="W5Y3Q8"/>
<evidence type="ECO:0000256" key="10">
    <source>
        <dbReference type="ARBA" id="ARBA00033245"/>
    </source>
</evidence>
<dbReference type="GO" id="GO:0016020">
    <property type="term" value="C:membrane"/>
    <property type="evidence" value="ECO:0007669"/>
    <property type="project" value="UniProtKB-SubCell"/>
</dbReference>
<comment type="similarity">
    <text evidence="2">Belongs to the OXA1/ALB3/YidC family. Type 1 subfamily.</text>
</comment>
<reference evidence="16 17" key="1">
    <citation type="submission" date="2013-02" db="EMBL/GenBank/DDBJ databases">
        <title>The complete genome sequence of Corynebacterium vitaeruminis DSM 20294.</title>
        <authorList>
            <person name="Ruckert C."/>
            <person name="Albersmeier A."/>
            <person name="Kalinowski J."/>
        </authorList>
    </citation>
    <scope>NUCLEOTIDE SEQUENCE [LARGE SCALE GENOMIC DNA]</scope>
    <source>
        <strain evidence="17">ATCC 10234</strain>
    </source>
</reference>
<dbReference type="RefSeq" id="WP_025253842.1">
    <property type="nucleotide sequence ID" value="NZ_CP004353.1"/>
</dbReference>
<dbReference type="EMBL" id="CP004353">
    <property type="protein sequence ID" value="AHI23866.1"/>
    <property type="molecule type" value="Genomic_DNA"/>
</dbReference>
<evidence type="ECO:0000256" key="14">
    <source>
        <dbReference type="SAM" id="Phobius"/>
    </source>
</evidence>
<keyword evidence="5 14" id="KW-1133">Transmembrane helix</keyword>
<evidence type="ECO:0000256" key="8">
    <source>
        <dbReference type="ARBA" id="ARBA00026028"/>
    </source>
</evidence>
<feature type="transmembrane region" description="Helical" evidence="14">
    <location>
        <begin position="98"/>
        <end position="123"/>
    </location>
</feature>
<organism evidence="16 17">
    <name type="scientific">Corynebacterium vitaeruminis DSM 20294</name>
    <dbReference type="NCBI Taxonomy" id="1224164"/>
    <lineage>
        <taxon>Bacteria</taxon>
        <taxon>Bacillati</taxon>
        <taxon>Actinomycetota</taxon>
        <taxon>Actinomycetes</taxon>
        <taxon>Mycobacteriales</taxon>
        <taxon>Corynebacteriaceae</taxon>
        <taxon>Corynebacterium</taxon>
    </lineage>
</organism>
<dbReference type="GO" id="GO:0051205">
    <property type="term" value="P:protein insertion into membrane"/>
    <property type="evidence" value="ECO:0007669"/>
    <property type="project" value="TreeGrafter"/>
</dbReference>
<feature type="transmembrane region" description="Helical" evidence="14">
    <location>
        <begin position="31"/>
        <end position="55"/>
    </location>
</feature>
<feature type="compositionally biased region" description="Basic and acidic residues" evidence="13">
    <location>
        <begin position="353"/>
        <end position="368"/>
    </location>
</feature>
<keyword evidence="6 14" id="KW-0472">Membrane</keyword>
<name>W5Y3Q8_9CORY</name>
<evidence type="ECO:0000256" key="11">
    <source>
        <dbReference type="ARBA" id="ARBA00033342"/>
    </source>
</evidence>
<feature type="transmembrane region" description="Helical" evidence="14">
    <location>
        <begin position="186"/>
        <end position="207"/>
    </location>
</feature>
<protein>
    <recommendedName>
        <fullName evidence="3">Membrane protein insertase YidC</fullName>
    </recommendedName>
    <alternativeName>
        <fullName evidence="11">Foldase YidC</fullName>
    </alternativeName>
    <alternativeName>
        <fullName evidence="10">Membrane integrase YidC</fullName>
    </alternativeName>
    <alternativeName>
        <fullName evidence="9">Membrane protein YidC</fullName>
    </alternativeName>
</protein>
<accession>W5Y3Q8</accession>
<dbReference type="NCBIfam" id="TIGR03592">
    <property type="entry name" value="yidC_oxa1_cterm"/>
    <property type="match status" value="1"/>
</dbReference>
<evidence type="ECO:0000256" key="5">
    <source>
        <dbReference type="ARBA" id="ARBA00022989"/>
    </source>
</evidence>
<evidence type="ECO:0000256" key="6">
    <source>
        <dbReference type="ARBA" id="ARBA00023136"/>
    </source>
</evidence>
<dbReference type="PATRIC" id="fig|1224164.3.peg.2513"/>
<dbReference type="NCBIfam" id="NF001300">
    <property type="entry name" value="PRK00247.1"/>
    <property type="match status" value="1"/>
</dbReference>
<keyword evidence="17" id="KW-1185">Reference proteome</keyword>
<dbReference type="HOGENOM" id="CLU_036138_2_0_11"/>
<evidence type="ECO:0000256" key="1">
    <source>
        <dbReference type="ARBA" id="ARBA00004141"/>
    </source>
</evidence>
<dbReference type="Pfam" id="PF02096">
    <property type="entry name" value="60KD_IMP"/>
    <property type="match status" value="1"/>
</dbReference>
<keyword evidence="4 12" id="KW-0812">Transmembrane</keyword>